<keyword evidence="2" id="KW-0472">Membrane</keyword>
<reference evidence="3" key="1">
    <citation type="submission" date="2023-10" db="EMBL/GenBank/DDBJ databases">
        <authorList>
            <person name="Hackl T."/>
        </authorList>
    </citation>
    <scope>NUCLEOTIDE SEQUENCE</scope>
</reference>
<feature type="region of interest" description="Disordered" evidence="1">
    <location>
        <begin position="279"/>
        <end position="303"/>
    </location>
</feature>
<evidence type="ECO:0000313" key="4">
    <source>
        <dbReference type="Proteomes" id="UP001295740"/>
    </source>
</evidence>
<keyword evidence="4" id="KW-1185">Reference proteome</keyword>
<dbReference type="AlphaFoldDB" id="A0AAI8VKE1"/>
<organism evidence="3 4">
    <name type="scientific">Anthostomella pinea</name>
    <dbReference type="NCBI Taxonomy" id="933095"/>
    <lineage>
        <taxon>Eukaryota</taxon>
        <taxon>Fungi</taxon>
        <taxon>Dikarya</taxon>
        <taxon>Ascomycota</taxon>
        <taxon>Pezizomycotina</taxon>
        <taxon>Sordariomycetes</taxon>
        <taxon>Xylariomycetidae</taxon>
        <taxon>Xylariales</taxon>
        <taxon>Xylariaceae</taxon>
        <taxon>Anthostomella</taxon>
    </lineage>
</organism>
<accession>A0AAI8VKE1</accession>
<sequence length="456" mass="50658">MAFDGSYSATLSPTVSDSFGSSHILSNSISSLGSSTSSRHSPSHISKAYRQASQLFLTRRLPEALSTVLPLITPSTEGADASGLTESAPIVRASRSTRTKVWSLYLTILNAILELDPDEGKDAFGTQEWRALCNKVRDGDVWEEVVQFGYHGVEGDVDSDVVINLATLLLAHARSQALNQKRLENYLAASNTPNLDISKRLEATRSSRYSSRSRRSPSKGAASGADTPRDLNARVKILELYTLHVLLRNNEWDYAREFISVSSVLDEERRDAFLQALQSLQEDQQESERRETEERQRQEDQLKKDLEEARRFRAENEARERRRLDEERARREGSEVDYGIEQNPSSPGSSKARPTKNGSAVSKPAKSTTPKKKAVAAPGFGTRAAMILANLSNAIGQMGASFKANPMLLMRFIAFIISIVVMFSRRDIRERIQRIVGTAWSKVRSTAGMGVKVSYI</sequence>
<gene>
    <name evidence="3" type="ORF">KHLLAP_LOCUS6508</name>
</gene>
<dbReference type="Proteomes" id="UP001295740">
    <property type="component" value="Unassembled WGS sequence"/>
</dbReference>
<feature type="region of interest" description="Disordered" evidence="1">
    <location>
        <begin position="315"/>
        <end position="375"/>
    </location>
</feature>
<name>A0AAI8VKE1_9PEZI</name>
<proteinExistence type="predicted"/>
<dbReference type="EMBL" id="CAUWAG010000008">
    <property type="protein sequence ID" value="CAJ2506040.1"/>
    <property type="molecule type" value="Genomic_DNA"/>
</dbReference>
<keyword evidence="2" id="KW-0812">Transmembrane</keyword>
<feature type="compositionally biased region" description="Basic and acidic residues" evidence="1">
    <location>
        <begin position="286"/>
        <end position="303"/>
    </location>
</feature>
<evidence type="ECO:0000313" key="3">
    <source>
        <dbReference type="EMBL" id="CAJ2506040.1"/>
    </source>
</evidence>
<evidence type="ECO:0000256" key="2">
    <source>
        <dbReference type="SAM" id="Phobius"/>
    </source>
</evidence>
<protein>
    <submittedName>
        <fullName evidence="3">Uu.00g001700.m01.CDS01</fullName>
    </submittedName>
</protein>
<feature type="region of interest" description="Disordered" evidence="1">
    <location>
        <begin position="200"/>
        <end position="227"/>
    </location>
</feature>
<evidence type="ECO:0000256" key="1">
    <source>
        <dbReference type="SAM" id="MobiDB-lite"/>
    </source>
</evidence>
<comment type="caution">
    <text evidence="3">The sequence shown here is derived from an EMBL/GenBank/DDBJ whole genome shotgun (WGS) entry which is preliminary data.</text>
</comment>
<feature type="compositionally biased region" description="Basic and acidic residues" evidence="1">
    <location>
        <begin position="315"/>
        <end position="334"/>
    </location>
</feature>
<feature type="transmembrane region" description="Helical" evidence="2">
    <location>
        <begin position="407"/>
        <end position="424"/>
    </location>
</feature>
<keyword evidence="2" id="KW-1133">Transmembrane helix</keyword>